<dbReference type="InterPro" id="IPR000415">
    <property type="entry name" value="Nitroreductase-like"/>
</dbReference>
<keyword evidence="5" id="KW-1185">Reference proteome</keyword>
<evidence type="ECO:0000259" key="3">
    <source>
        <dbReference type="Pfam" id="PF00881"/>
    </source>
</evidence>
<dbReference type="Proteomes" id="UP000035709">
    <property type="component" value="Chromosome"/>
</dbReference>
<dbReference type="RefSeq" id="WP_060459668.1">
    <property type="nucleotide sequence ID" value="NZ_AP014808.1"/>
</dbReference>
<proteinExistence type="inferred from homology"/>
<dbReference type="PANTHER" id="PTHR43673">
    <property type="entry name" value="NAD(P)H NITROREDUCTASE YDGI-RELATED"/>
    <property type="match status" value="1"/>
</dbReference>
<gene>
    <name evidence="4" type="ORF">LBAT_1242</name>
</gene>
<evidence type="ECO:0000256" key="2">
    <source>
        <dbReference type="ARBA" id="ARBA00023002"/>
    </source>
</evidence>
<sequence length="218" mass="24786">MDFEDVFNQERVTRKFTNRKVNEKLLATIVRKAQQSPSLLNSQPWRAYVATGESLESLKKESKTQIEAGVKPHEDFASMLSLDWGTFPSQNMATMGASQTYFFRNKLNLFTKSNKTMFNAPAVIFLTIPKKSPAWSVFDLGIFAQSIMLIAIDQGLSIMPAHSMVSYPDLVRKYVHIPNDEMVGMAIALGYKDRGAEVNDPKYYPDRVPFEKIFKLTK</sequence>
<evidence type="ECO:0000256" key="1">
    <source>
        <dbReference type="ARBA" id="ARBA00007118"/>
    </source>
</evidence>
<dbReference type="OrthoDB" id="9812105at2"/>
<dbReference type="EMBL" id="AP014808">
    <property type="protein sequence ID" value="BAQ57631.1"/>
    <property type="molecule type" value="Genomic_DNA"/>
</dbReference>
<feature type="domain" description="Nitroreductase" evidence="3">
    <location>
        <begin position="11"/>
        <end position="191"/>
    </location>
</feature>
<dbReference type="PATRIC" id="fig|1600.4.peg.1266"/>
<evidence type="ECO:0000313" key="5">
    <source>
        <dbReference type="Proteomes" id="UP000035709"/>
    </source>
</evidence>
<dbReference type="STRING" id="1600.LBAT_1242"/>
<dbReference type="GO" id="GO:0016491">
    <property type="term" value="F:oxidoreductase activity"/>
    <property type="evidence" value="ECO:0007669"/>
    <property type="project" value="UniProtKB-KW"/>
</dbReference>
<keyword evidence="2" id="KW-0560">Oxidoreductase</keyword>
<protein>
    <submittedName>
        <fullName evidence="4">Nitroreductase</fullName>
    </submittedName>
</protein>
<dbReference type="AlphaFoldDB" id="A0A0D6A4D7"/>
<dbReference type="KEGG" id="lae:LBAT_1242"/>
<dbReference type="Pfam" id="PF00881">
    <property type="entry name" value="Nitroreductase"/>
    <property type="match status" value="1"/>
</dbReference>
<name>A0A0D6A4D7_9LACO</name>
<dbReference type="PANTHER" id="PTHR43673:SF10">
    <property type="entry name" value="NADH DEHYDROGENASE_NAD(P)H NITROREDUCTASE XCC3605-RELATED"/>
    <property type="match status" value="1"/>
</dbReference>
<dbReference type="SUPFAM" id="SSF55469">
    <property type="entry name" value="FMN-dependent nitroreductase-like"/>
    <property type="match status" value="1"/>
</dbReference>
<dbReference type="Gene3D" id="3.40.109.10">
    <property type="entry name" value="NADH Oxidase"/>
    <property type="match status" value="1"/>
</dbReference>
<accession>A0A0D6A4D7</accession>
<reference evidence="4 5" key="1">
    <citation type="submission" date="2015-03" db="EMBL/GenBank/DDBJ databases">
        <title>Complete genome sequence of Lactobacillus acetotolerans NBRC 13120.</title>
        <authorList>
            <person name="Toh H."/>
            <person name="Morita H."/>
            <person name="Fujita N."/>
        </authorList>
    </citation>
    <scope>NUCLEOTIDE SEQUENCE [LARGE SCALE GENOMIC DNA]</scope>
    <source>
        <strain evidence="4 5">NBRC 13120</strain>
    </source>
</reference>
<dbReference type="CDD" id="cd02136">
    <property type="entry name" value="PnbA_NfnB-like"/>
    <property type="match status" value="1"/>
</dbReference>
<dbReference type="InterPro" id="IPR029479">
    <property type="entry name" value="Nitroreductase"/>
</dbReference>
<organism evidence="4 5">
    <name type="scientific">Lactobacillus acetotolerans</name>
    <dbReference type="NCBI Taxonomy" id="1600"/>
    <lineage>
        <taxon>Bacteria</taxon>
        <taxon>Bacillati</taxon>
        <taxon>Bacillota</taxon>
        <taxon>Bacilli</taxon>
        <taxon>Lactobacillales</taxon>
        <taxon>Lactobacillaceae</taxon>
        <taxon>Lactobacillus</taxon>
    </lineage>
</organism>
<comment type="similarity">
    <text evidence="1">Belongs to the nitroreductase family.</text>
</comment>
<evidence type="ECO:0000313" key="4">
    <source>
        <dbReference type="EMBL" id="BAQ57631.1"/>
    </source>
</evidence>